<feature type="compositionally biased region" description="Basic residues" evidence="1">
    <location>
        <begin position="17"/>
        <end position="29"/>
    </location>
</feature>
<sequence length="223" mass="24162">MTRLPPVSLTIDSSSRAARRRLPSRHAYTRRGAIQTGGLPRLWPHQPTAAPSTEAELRLSPCAQPPADASSLPSPSPPSPMAVRFPGDAAAANGFGRRSLHEWEAWLLFEANIPTSPDMRAGPTGWRLSNRGVPIPPAPDVEACPAFFAAEVDRVRASLTEEQRALLQYNADNHASWAVYFQHRQEQRLASTNGAPVVGGVKNSEGRPRPHAPGRVGVPRGRQ</sequence>
<organism evidence="2 3">
    <name type="scientific">Triticum aestivum</name>
    <name type="common">Wheat</name>
    <dbReference type="NCBI Taxonomy" id="4565"/>
    <lineage>
        <taxon>Eukaryota</taxon>
        <taxon>Viridiplantae</taxon>
        <taxon>Streptophyta</taxon>
        <taxon>Embryophyta</taxon>
        <taxon>Tracheophyta</taxon>
        <taxon>Spermatophyta</taxon>
        <taxon>Magnoliopsida</taxon>
        <taxon>Liliopsida</taxon>
        <taxon>Poales</taxon>
        <taxon>Poaceae</taxon>
        <taxon>BOP clade</taxon>
        <taxon>Pooideae</taxon>
        <taxon>Triticodae</taxon>
        <taxon>Triticeae</taxon>
        <taxon>Triticinae</taxon>
        <taxon>Triticum</taxon>
    </lineage>
</organism>
<dbReference type="AlphaFoldDB" id="A0A7H4LQI8"/>
<dbReference type="Proteomes" id="UP000280104">
    <property type="component" value="Chromosome II"/>
</dbReference>
<dbReference type="EMBL" id="LS480641">
    <property type="protein sequence ID" value="SPT20877.1"/>
    <property type="molecule type" value="Genomic_DNA"/>
</dbReference>
<name>A0A7H4LQI8_WHEAT</name>
<feature type="region of interest" description="Disordered" evidence="1">
    <location>
        <begin position="190"/>
        <end position="223"/>
    </location>
</feature>
<reference evidence="2 3" key="1">
    <citation type="submission" date="2018-05" db="EMBL/GenBank/DDBJ databases">
        <authorList>
            <person name="Thind KAUR A."/>
        </authorList>
    </citation>
    <scope>NUCLEOTIDE SEQUENCE [LARGE SCALE GENOMIC DNA]</scope>
</reference>
<evidence type="ECO:0000256" key="1">
    <source>
        <dbReference type="SAM" id="MobiDB-lite"/>
    </source>
</evidence>
<evidence type="ECO:0000313" key="2">
    <source>
        <dbReference type="EMBL" id="SPT20877.1"/>
    </source>
</evidence>
<feature type="region of interest" description="Disordered" evidence="1">
    <location>
        <begin position="1"/>
        <end position="85"/>
    </location>
</feature>
<accession>A0A7H4LQI8</accession>
<proteinExistence type="predicted"/>
<evidence type="ECO:0000313" key="3">
    <source>
        <dbReference type="Proteomes" id="UP000280104"/>
    </source>
</evidence>
<protein>
    <submittedName>
        <fullName evidence="2">Uncharacterized protein</fullName>
    </submittedName>
</protein>
<gene>
    <name evidence="2" type="ORF">CAMPLR22A2D_LOCUS5511</name>
</gene>